<dbReference type="OrthoDB" id="59470at2759"/>
<name>B8MBA8_TALSN</name>
<dbReference type="STRING" id="441959.B8MBA8"/>
<dbReference type="PROSITE" id="PS51324">
    <property type="entry name" value="ERV_ALR"/>
    <property type="match status" value="1"/>
</dbReference>
<dbReference type="GO" id="GO:0005789">
    <property type="term" value="C:endoplasmic reticulum membrane"/>
    <property type="evidence" value="ECO:0007669"/>
    <property type="project" value="EnsemblFungi"/>
</dbReference>
<feature type="compositionally biased region" description="Basic and acidic residues" evidence="7">
    <location>
        <begin position="208"/>
        <end position="217"/>
    </location>
</feature>
<dbReference type="InParanoid" id="B8MBA8"/>
<dbReference type="OMA" id="LRSYIYL"/>
<evidence type="ECO:0000256" key="5">
    <source>
        <dbReference type="ARBA" id="ARBA00023157"/>
    </source>
</evidence>
<evidence type="ECO:0000256" key="3">
    <source>
        <dbReference type="ARBA" id="ARBA00022827"/>
    </source>
</evidence>
<feature type="domain" description="ERV/ALR sulfhydryl oxidase" evidence="8">
    <location>
        <begin position="71"/>
        <end position="171"/>
    </location>
</feature>
<dbReference type="HOGENOM" id="CLU_070631_2_1_1"/>
<evidence type="ECO:0000256" key="7">
    <source>
        <dbReference type="SAM" id="MobiDB-lite"/>
    </source>
</evidence>
<dbReference type="GO" id="GO:0050660">
    <property type="term" value="F:flavin adenine dinucleotide binding"/>
    <property type="evidence" value="ECO:0007669"/>
    <property type="project" value="TreeGrafter"/>
</dbReference>
<keyword evidence="5" id="KW-1015">Disulfide bond</keyword>
<dbReference type="GO" id="GO:0060904">
    <property type="term" value="P:regulation of protein folding in endoplasmic reticulum"/>
    <property type="evidence" value="ECO:0007669"/>
    <property type="project" value="EnsemblFungi"/>
</dbReference>
<dbReference type="GO" id="GO:0016971">
    <property type="term" value="F:flavin-dependent sulfhydryl oxidase activity"/>
    <property type="evidence" value="ECO:0007669"/>
    <property type="project" value="EnsemblFungi"/>
</dbReference>
<dbReference type="PANTHER" id="PTHR12645">
    <property type="entry name" value="ALR/ERV"/>
    <property type="match status" value="1"/>
</dbReference>
<dbReference type="GO" id="GO:0005739">
    <property type="term" value="C:mitochondrion"/>
    <property type="evidence" value="ECO:0007669"/>
    <property type="project" value="TreeGrafter"/>
</dbReference>
<dbReference type="AlphaFoldDB" id="B8MBA8"/>
<dbReference type="VEuPathDB" id="FungiDB:TSTA_126080"/>
<organism evidence="9 10">
    <name type="scientific">Talaromyces stipitatus (strain ATCC 10500 / CBS 375.48 / QM 6759 / NRRL 1006)</name>
    <name type="common">Penicillium stipitatum</name>
    <dbReference type="NCBI Taxonomy" id="441959"/>
    <lineage>
        <taxon>Eukaryota</taxon>
        <taxon>Fungi</taxon>
        <taxon>Dikarya</taxon>
        <taxon>Ascomycota</taxon>
        <taxon>Pezizomycotina</taxon>
        <taxon>Eurotiomycetes</taxon>
        <taxon>Eurotiomycetidae</taxon>
        <taxon>Eurotiales</taxon>
        <taxon>Trichocomaceae</taxon>
        <taxon>Talaromyces</taxon>
        <taxon>Talaromyces sect. Talaromyces</taxon>
    </lineage>
</organism>
<dbReference type="GeneID" id="8098120"/>
<dbReference type="PANTHER" id="PTHR12645:SF1">
    <property type="entry name" value="FAD-LINKED SULFHYDRYL OXIDASE ERV2"/>
    <property type="match status" value="1"/>
</dbReference>
<dbReference type="InterPro" id="IPR036774">
    <property type="entry name" value="ERV/ALR_sulphydryl_oxid_sf"/>
</dbReference>
<protein>
    <recommendedName>
        <fullName evidence="6">Sulfhydryl oxidase</fullName>
        <ecNumber evidence="6">1.8.3.2</ecNumber>
    </recommendedName>
</protein>
<keyword evidence="3 6" id="KW-0274">FAD</keyword>
<dbReference type="SUPFAM" id="SSF69000">
    <property type="entry name" value="FAD-dependent thiol oxidase"/>
    <property type="match status" value="1"/>
</dbReference>
<dbReference type="FunCoup" id="B8MBA8">
    <property type="interactions" value="15"/>
</dbReference>
<sequence>MAARPTTRLVLLSALALIFVTYFIFLQPRGPESPATRAPGHLTDTKNTIPSELALDEDVLKGGVVMPKLANETAKAELGRATWKFFHTMMARYPKEPTMEEQEALRSFVFLFSRLYPCGECASHFQGHLKKYPPQVSSRDAAAGWACFIHNEVNRMLKKPQYDCNKLDEYDCGCGEADDNGEKDLARTVKNDAKESDQDHAVSPAVEITKEPLTRGG</sequence>
<dbReference type="Pfam" id="PF04777">
    <property type="entry name" value="Evr1_Alr"/>
    <property type="match status" value="1"/>
</dbReference>
<keyword evidence="2 6" id="KW-0285">Flavoprotein</keyword>
<dbReference type="Proteomes" id="UP000001745">
    <property type="component" value="Unassembled WGS sequence"/>
</dbReference>
<dbReference type="EC" id="1.8.3.2" evidence="6"/>
<proteinExistence type="predicted"/>
<feature type="transmembrane region" description="Helical" evidence="6">
    <location>
        <begin position="9"/>
        <end position="26"/>
    </location>
</feature>
<feature type="region of interest" description="Disordered" evidence="7">
    <location>
        <begin position="190"/>
        <end position="217"/>
    </location>
</feature>
<keyword evidence="6" id="KW-0812">Transmembrane</keyword>
<dbReference type="PhylomeDB" id="B8MBA8"/>
<comment type="catalytic activity">
    <reaction evidence="6">
        <text>2 R'C(R)SH + O2 = R'C(R)S-S(R)CR' + H2O2</text>
        <dbReference type="Rhea" id="RHEA:17357"/>
        <dbReference type="ChEBI" id="CHEBI:15379"/>
        <dbReference type="ChEBI" id="CHEBI:16240"/>
        <dbReference type="ChEBI" id="CHEBI:16520"/>
        <dbReference type="ChEBI" id="CHEBI:17412"/>
        <dbReference type="EC" id="1.8.3.2"/>
    </reaction>
</comment>
<feature type="compositionally biased region" description="Basic and acidic residues" evidence="7">
    <location>
        <begin position="190"/>
        <end position="200"/>
    </location>
</feature>
<keyword evidence="6" id="KW-1133">Transmembrane helix</keyword>
<keyword evidence="4 6" id="KW-0560">Oxidoreductase</keyword>
<evidence type="ECO:0000313" key="10">
    <source>
        <dbReference type="Proteomes" id="UP000001745"/>
    </source>
</evidence>
<evidence type="ECO:0000256" key="6">
    <source>
        <dbReference type="RuleBase" id="RU371123"/>
    </source>
</evidence>
<dbReference type="RefSeq" id="XP_002482889.1">
    <property type="nucleotide sequence ID" value="XM_002482844.1"/>
</dbReference>
<dbReference type="InterPro" id="IPR039799">
    <property type="entry name" value="ALR/ERV"/>
</dbReference>
<evidence type="ECO:0000256" key="1">
    <source>
        <dbReference type="ARBA" id="ARBA00001974"/>
    </source>
</evidence>
<dbReference type="eggNOG" id="KOG3355">
    <property type="taxonomic scope" value="Eukaryota"/>
</dbReference>
<dbReference type="InterPro" id="IPR017905">
    <property type="entry name" value="ERV/ALR_sulphydryl_oxidase"/>
</dbReference>
<comment type="cofactor">
    <cofactor evidence="1 6">
        <name>FAD</name>
        <dbReference type="ChEBI" id="CHEBI:57692"/>
    </cofactor>
</comment>
<accession>B8MBA8</accession>
<evidence type="ECO:0000256" key="2">
    <source>
        <dbReference type="ARBA" id="ARBA00022630"/>
    </source>
</evidence>
<keyword evidence="10" id="KW-1185">Reference proteome</keyword>
<reference evidence="10" key="1">
    <citation type="journal article" date="2015" name="Genome Announc.">
        <title>Genome sequence of the AIDS-associated pathogen Penicillium marneffei (ATCC18224) and its near taxonomic relative Talaromyces stipitatus (ATCC10500).</title>
        <authorList>
            <person name="Nierman W.C."/>
            <person name="Fedorova-Abrams N.D."/>
            <person name="Andrianopoulos A."/>
        </authorList>
    </citation>
    <scope>NUCLEOTIDE SEQUENCE [LARGE SCALE GENOMIC DNA]</scope>
    <source>
        <strain evidence="10">ATCC 10500 / CBS 375.48 / QM 6759 / NRRL 1006</strain>
    </source>
</reference>
<gene>
    <name evidence="9" type="ORF">TSTA_126080</name>
</gene>
<dbReference type="Gene3D" id="1.20.120.310">
    <property type="entry name" value="ERV/ALR sulfhydryl oxidase domain"/>
    <property type="match status" value="1"/>
</dbReference>
<evidence type="ECO:0000256" key="4">
    <source>
        <dbReference type="ARBA" id="ARBA00023002"/>
    </source>
</evidence>
<keyword evidence="6" id="KW-0472">Membrane</keyword>
<dbReference type="FunFam" id="1.20.120.310:FF:000002">
    <property type="entry name" value="Sulfhydryl oxidase"/>
    <property type="match status" value="1"/>
</dbReference>
<dbReference type="EMBL" id="EQ962655">
    <property type="protein sequence ID" value="EED18897.1"/>
    <property type="molecule type" value="Genomic_DNA"/>
</dbReference>
<evidence type="ECO:0000313" key="9">
    <source>
        <dbReference type="EMBL" id="EED18897.1"/>
    </source>
</evidence>
<evidence type="ECO:0000259" key="8">
    <source>
        <dbReference type="PROSITE" id="PS51324"/>
    </source>
</evidence>